<accession>A0ABP8MN08</accession>
<sequence>MFKKPLFLNKTFIPDASQNKMSNVDDVSASRADFIRNRPGNLNYLLEKRYGWMNDYINDGDTGIEVGAGNGLSKLFITKGNYEVTDYADFEWLDRKVDALNMPYESGSLDFIVSSNMIHHLAHPYKFLDECHRVLKPGGKLLIQEINGSFFLRLILKLMKHEGYNYNVDPFDKNCVCNDPDNLWSGNNVLPNLLFDDQQLFESNFRFRIESQHYSEFFIFPLSGGVTAKTKTVQLPRAMLNLFNGIDNMLIAVSKNTFALQRRIVLRKV</sequence>
<evidence type="ECO:0000259" key="1">
    <source>
        <dbReference type="Pfam" id="PF08241"/>
    </source>
</evidence>
<protein>
    <recommendedName>
        <fullName evidence="1">Methyltransferase type 11 domain-containing protein</fullName>
    </recommendedName>
</protein>
<name>A0ABP8MN08_9BACT</name>
<dbReference type="Gene3D" id="3.40.50.150">
    <property type="entry name" value="Vaccinia Virus protein VP39"/>
    <property type="match status" value="1"/>
</dbReference>
<dbReference type="SUPFAM" id="SSF53335">
    <property type="entry name" value="S-adenosyl-L-methionine-dependent methyltransferases"/>
    <property type="match status" value="1"/>
</dbReference>
<feature type="domain" description="Methyltransferase type 11" evidence="1">
    <location>
        <begin position="95"/>
        <end position="143"/>
    </location>
</feature>
<dbReference type="EMBL" id="BAABEZ010000022">
    <property type="protein sequence ID" value="GAA4453226.1"/>
    <property type="molecule type" value="Genomic_DNA"/>
</dbReference>
<comment type="caution">
    <text evidence="2">The sequence shown here is derived from an EMBL/GenBank/DDBJ whole genome shotgun (WGS) entry which is preliminary data.</text>
</comment>
<dbReference type="InterPro" id="IPR029063">
    <property type="entry name" value="SAM-dependent_MTases_sf"/>
</dbReference>
<evidence type="ECO:0000313" key="2">
    <source>
        <dbReference type="EMBL" id="GAA4453226.1"/>
    </source>
</evidence>
<reference evidence="3" key="1">
    <citation type="journal article" date="2019" name="Int. J. Syst. Evol. Microbiol.">
        <title>The Global Catalogue of Microorganisms (GCM) 10K type strain sequencing project: providing services to taxonomists for standard genome sequencing and annotation.</title>
        <authorList>
            <consortium name="The Broad Institute Genomics Platform"/>
            <consortium name="The Broad Institute Genome Sequencing Center for Infectious Disease"/>
            <person name="Wu L."/>
            <person name="Ma J."/>
        </authorList>
    </citation>
    <scope>NUCLEOTIDE SEQUENCE [LARGE SCALE GENOMIC DNA]</scope>
    <source>
        <strain evidence="3">JCM 31921</strain>
    </source>
</reference>
<proteinExistence type="predicted"/>
<evidence type="ECO:0000313" key="3">
    <source>
        <dbReference type="Proteomes" id="UP001501410"/>
    </source>
</evidence>
<dbReference type="RefSeq" id="WP_344824289.1">
    <property type="nucleotide sequence ID" value="NZ_BAABEZ010000022.1"/>
</dbReference>
<keyword evidence="3" id="KW-1185">Reference proteome</keyword>
<dbReference type="Pfam" id="PF08241">
    <property type="entry name" value="Methyltransf_11"/>
    <property type="match status" value="1"/>
</dbReference>
<dbReference type="PANTHER" id="PTHR43591:SF24">
    <property type="entry name" value="2-METHOXY-6-POLYPRENYL-1,4-BENZOQUINOL METHYLASE, MITOCHONDRIAL"/>
    <property type="match status" value="1"/>
</dbReference>
<dbReference type="Proteomes" id="UP001501410">
    <property type="component" value="Unassembled WGS sequence"/>
</dbReference>
<organism evidence="2 3">
    <name type="scientific">Rurimicrobium arvi</name>
    <dbReference type="NCBI Taxonomy" id="2049916"/>
    <lineage>
        <taxon>Bacteria</taxon>
        <taxon>Pseudomonadati</taxon>
        <taxon>Bacteroidota</taxon>
        <taxon>Chitinophagia</taxon>
        <taxon>Chitinophagales</taxon>
        <taxon>Chitinophagaceae</taxon>
        <taxon>Rurimicrobium</taxon>
    </lineage>
</organism>
<gene>
    <name evidence="2" type="ORF">GCM10023092_13160</name>
</gene>
<dbReference type="PANTHER" id="PTHR43591">
    <property type="entry name" value="METHYLTRANSFERASE"/>
    <property type="match status" value="1"/>
</dbReference>
<dbReference type="CDD" id="cd02440">
    <property type="entry name" value="AdoMet_MTases"/>
    <property type="match status" value="1"/>
</dbReference>
<dbReference type="InterPro" id="IPR013216">
    <property type="entry name" value="Methyltransf_11"/>
</dbReference>